<dbReference type="PROSITE" id="PS51123">
    <property type="entry name" value="OMPA_2"/>
    <property type="match status" value="1"/>
</dbReference>
<dbReference type="OrthoDB" id="9815217at2"/>
<accession>A0A4P7XCM2</accession>
<comment type="similarity">
    <text evidence="2">Belongs to the MotB family.</text>
</comment>
<dbReference type="KEGG" id="hmi:soil367_00155"/>
<dbReference type="PANTHER" id="PTHR30329">
    <property type="entry name" value="STATOR ELEMENT OF FLAGELLAR MOTOR COMPLEX"/>
    <property type="match status" value="1"/>
</dbReference>
<evidence type="ECO:0000256" key="1">
    <source>
        <dbReference type="ARBA" id="ARBA00004162"/>
    </source>
</evidence>
<dbReference type="RefSeq" id="WP_136545770.1">
    <property type="nucleotide sequence ID" value="NZ_CP031093.1"/>
</dbReference>
<dbReference type="Pfam" id="PF13677">
    <property type="entry name" value="MotB_plug"/>
    <property type="match status" value="1"/>
</dbReference>
<dbReference type="EMBL" id="CP031093">
    <property type="protein sequence ID" value="QCF24496.1"/>
    <property type="molecule type" value="Genomic_DNA"/>
</dbReference>
<evidence type="ECO:0000313" key="9">
    <source>
        <dbReference type="EMBL" id="QCF24496.1"/>
    </source>
</evidence>
<feature type="domain" description="OmpA-like" evidence="8">
    <location>
        <begin position="154"/>
        <end position="275"/>
    </location>
</feature>
<organism evidence="9 10">
    <name type="scientific">Hydrocarboniclastica marina</name>
    <dbReference type="NCBI Taxonomy" id="2259620"/>
    <lineage>
        <taxon>Bacteria</taxon>
        <taxon>Pseudomonadati</taxon>
        <taxon>Pseudomonadota</taxon>
        <taxon>Gammaproteobacteria</taxon>
        <taxon>Alteromonadales</taxon>
        <taxon>Alteromonadaceae</taxon>
        <taxon>Hydrocarboniclastica</taxon>
    </lineage>
</organism>
<evidence type="ECO:0000256" key="3">
    <source>
        <dbReference type="ARBA" id="ARBA00022475"/>
    </source>
</evidence>
<protein>
    <submittedName>
        <fullName evidence="9">Type VI secretion system protein TssL</fullName>
    </submittedName>
</protein>
<sequence length="292" mass="30644">MAVLLGRKRGAAAGQPSWLMTFADLMMLLLTFFILLLSFSEIDAEKYRAMINSMGAAFGTQPLQTTLPGTGTEPGSGTEAAVQQAGALSGGVEPSAGVTIATAQSVPQIVAGLPLGAVGWQSAVAPGVEQLASVLIGQLEEEVAAGRLAVNYDQRRVVVRFSEEATFPSGAATIKPQVQPIIDRIVDALSQCSGEIVVGGHSDDLPIISSRYRSNWDLSAARAVSVVHQLVLDRRIEARRVMAAGHAETQPLVPNDSASNRALNRRVDISIYEPSCGQLFEDAPGIAPAAGE</sequence>
<keyword evidence="3" id="KW-1003">Cell membrane</keyword>
<proteinExistence type="inferred from homology"/>
<evidence type="ECO:0000256" key="5">
    <source>
        <dbReference type="ARBA" id="ARBA00022989"/>
    </source>
</evidence>
<gene>
    <name evidence="9" type="ORF">soil367_00155</name>
</gene>
<evidence type="ECO:0000256" key="7">
    <source>
        <dbReference type="PROSITE-ProRule" id="PRU00473"/>
    </source>
</evidence>
<name>A0A4P7XCM2_9ALTE</name>
<evidence type="ECO:0000259" key="8">
    <source>
        <dbReference type="PROSITE" id="PS51123"/>
    </source>
</evidence>
<evidence type="ECO:0000256" key="4">
    <source>
        <dbReference type="ARBA" id="ARBA00022692"/>
    </source>
</evidence>
<dbReference type="InterPro" id="IPR006665">
    <property type="entry name" value="OmpA-like"/>
</dbReference>
<dbReference type="AlphaFoldDB" id="A0A4P7XCM2"/>
<dbReference type="InterPro" id="IPR025713">
    <property type="entry name" value="MotB-like_N_dom"/>
</dbReference>
<reference evidence="9 10" key="1">
    <citation type="submission" date="2018-07" db="EMBL/GenBank/DDBJ databases">
        <title>Marsedoiliclastica nanhaica gen. nov. sp. nov., a novel marine hydrocarbonoclastic bacterium isolated from an in-situ enriched hydrocarbon-degrading consortium in deep-sea sediment.</title>
        <authorList>
            <person name="Dong C."/>
            <person name="Ma T."/>
            <person name="Liu R."/>
            <person name="Shao Z."/>
        </authorList>
    </citation>
    <scope>NUCLEOTIDE SEQUENCE [LARGE SCALE GENOMIC DNA]</scope>
    <source>
        <strain evidence="10">soil36-7</strain>
    </source>
</reference>
<dbReference type="InterPro" id="IPR036737">
    <property type="entry name" value="OmpA-like_sf"/>
</dbReference>
<keyword evidence="10" id="KW-1185">Reference proteome</keyword>
<dbReference type="PANTHER" id="PTHR30329:SF21">
    <property type="entry name" value="LIPOPROTEIN YIAD-RELATED"/>
    <property type="match status" value="1"/>
</dbReference>
<dbReference type="Pfam" id="PF00691">
    <property type="entry name" value="OmpA"/>
    <property type="match status" value="1"/>
</dbReference>
<evidence type="ECO:0000313" key="10">
    <source>
        <dbReference type="Proteomes" id="UP000298049"/>
    </source>
</evidence>
<evidence type="ECO:0000256" key="2">
    <source>
        <dbReference type="ARBA" id="ARBA00008914"/>
    </source>
</evidence>
<keyword evidence="6 7" id="KW-0472">Membrane</keyword>
<keyword evidence="5" id="KW-1133">Transmembrane helix</keyword>
<dbReference type="InterPro" id="IPR050330">
    <property type="entry name" value="Bact_OuterMem_StrucFunc"/>
</dbReference>
<dbReference type="SUPFAM" id="SSF103088">
    <property type="entry name" value="OmpA-like"/>
    <property type="match status" value="1"/>
</dbReference>
<dbReference type="CDD" id="cd07185">
    <property type="entry name" value="OmpA_C-like"/>
    <property type="match status" value="1"/>
</dbReference>
<comment type="subcellular location">
    <subcellularLocation>
        <location evidence="1">Cell membrane</location>
        <topology evidence="1">Single-pass membrane protein</topology>
    </subcellularLocation>
</comment>
<dbReference type="Proteomes" id="UP000298049">
    <property type="component" value="Chromosome"/>
</dbReference>
<dbReference type="GO" id="GO:0005886">
    <property type="term" value="C:plasma membrane"/>
    <property type="evidence" value="ECO:0007669"/>
    <property type="project" value="UniProtKB-SubCell"/>
</dbReference>
<evidence type="ECO:0000256" key="6">
    <source>
        <dbReference type="ARBA" id="ARBA00023136"/>
    </source>
</evidence>
<dbReference type="Gene3D" id="3.30.1330.60">
    <property type="entry name" value="OmpA-like domain"/>
    <property type="match status" value="1"/>
</dbReference>
<keyword evidence="4" id="KW-0812">Transmembrane</keyword>